<evidence type="ECO:0000313" key="3">
    <source>
        <dbReference type="Proteomes" id="UP000032025"/>
    </source>
</evidence>
<keyword evidence="3" id="KW-1185">Reference proteome</keyword>
<sequence>MFIRYGMLLIAAASLPAQAKPSRTETWGKPQVSFEQYRRDAVECATIGYFRDVSQDEPAKKFIRGFQTYDNGLNMPVWNGAGGPPMAMTSTRDSVLMMNPDQRLKEVQAVQVGDVERCLTERGYAKFTLTDRQDRELKRYPKGSDARRQFLYRLASAAR</sequence>
<evidence type="ECO:0000313" key="2">
    <source>
        <dbReference type="EMBL" id="GAN12305.1"/>
    </source>
</evidence>
<keyword evidence="1" id="KW-0732">Signal</keyword>
<comment type="caution">
    <text evidence="2">The sequence shown here is derived from an EMBL/GenBank/DDBJ whole genome shotgun (WGS) entry which is preliminary data.</text>
</comment>
<protein>
    <submittedName>
        <fullName evidence="2">DNA, contig: SP607</fullName>
    </submittedName>
</protein>
<proteinExistence type="predicted"/>
<gene>
    <name evidence="2" type="ORF">SP6_07_00910</name>
</gene>
<dbReference type="EMBL" id="BBJS01000007">
    <property type="protein sequence ID" value="GAN12305.1"/>
    <property type="molecule type" value="Genomic_DNA"/>
</dbReference>
<organism evidence="2 3">
    <name type="scientific">Sphingomonas paucimobilis NBRC 13935</name>
    <dbReference type="NCBI Taxonomy" id="1219050"/>
    <lineage>
        <taxon>Bacteria</taxon>
        <taxon>Pseudomonadati</taxon>
        <taxon>Pseudomonadota</taxon>
        <taxon>Alphaproteobacteria</taxon>
        <taxon>Sphingomonadales</taxon>
        <taxon>Sphingomonadaceae</taxon>
        <taxon>Sphingomonas</taxon>
    </lineage>
</organism>
<feature type="signal peptide" evidence="1">
    <location>
        <begin position="1"/>
        <end position="19"/>
    </location>
</feature>
<dbReference type="AlphaFoldDB" id="A0A0C9LZT0"/>
<accession>A0A0C9LZT0</accession>
<reference evidence="2 3" key="1">
    <citation type="submission" date="2014-08" db="EMBL/GenBank/DDBJ databases">
        <title>Whole genome shotgun sequence of Sphingomonas paucimobilis NBRC 13935.</title>
        <authorList>
            <person name="Hosoyama A."/>
            <person name="Hashimoto M."/>
            <person name="Hosoyama Y."/>
            <person name="Noguchi M."/>
            <person name="Uohara A."/>
            <person name="Ohji S."/>
            <person name="Katano-Makiyama Y."/>
            <person name="Ichikawa N."/>
            <person name="Kimura A."/>
            <person name="Yamazoe A."/>
            <person name="Fujita N."/>
        </authorList>
    </citation>
    <scope>NUCLEOTIDE SEQUENCE [LARGE SCALE GENOMIC DNA]</scope>
    <source>
        <strain evidence="2 3">NBRC 13935</strain>
    </source>
</reference>
<name>A0A0C9LZT0_SPHPI</name>
<feature type="chain" id="PRO_5002214812" evidence="1">
    <location>
        <begin position="20"/>
        <end position="159"/>
    </location>
</feature>
<evidence type="ECO:0000256" key="1">
    <source>
        <dbReference type="SAM" id="SignalP"/>
    </source>
</evidence>
<dbReference type="Proteomes" id="UP000032025">
    <property type="component" value="Unassembled WGS sequence"/>
</dbReference>